<dbReference type="AlphaFoldDB" id="A0A098EQ05"/>
<keyword evidence="1" id="KW-1133">Transmembrane helix</keyword>
<dbReference type="EMBL" id="CCXS01000001">
    <property type="protein sequence ID" value="CEG24374.1"/>
    <property type="molecule type" value="Genomic_DNA"/>
</dbReference>
<organism evidence="2 3">
    <name type="scientific">Planococcus massiliensis</name>
    <dbReference type="NCBI Taxonomy" id="1499687"/>
    <lineage>
        <taxon>Bacteria</taxon>
        <taxon>Bacillati</taxon>
        <taxon>Bacillota</taxon>
        <taxon>Bacilli</taxon>
        <taxon>Bacillales</taxon>
        <taxon>Caryophanaceae</taxon>
        <taxon>Planococcus</taxon>
    </lineage>
</organism>
<evidence type="ECO:0000256" key="1">
    <source>
        <dbReference type="SAM" id="Phobius"/>
    </source>
</evidence>
<accession>A0A098EQ05</accession>
<keyword evidence="1" id="KW-0812">Transmembrane</keyword>
<feature type="transmembrane region" description="Helical" evidence="1">
    <location>
        <begin position="29"/>
        <end position="53"/>
    </location>
</feature>
<keyword evidence="1" id="KW-0472">Membrane</keyword>
<dbReference type="Proteomes" id="UP000043699">
    <property type="component" value="Unassembled WGS sequence"/>
</dbReference>
<evidence type="ECO:0000313" key="2">
    <source>
        <dbReference type="EMBL" id="CEG24374.1"/>
    </source>
</evidence>
<protein>
    <submittedName>
        <fullName evidence="2">Uncharacterized protein</fullName>
    </submittedName>
</protein>
<proteinExistence type="predicted"/>
<dbReference type="STRING" id="1499687.BN1080_03399"/>
<keyword evidence="3" id="KW-1185">Reference proteome</keyword>
<reference evidence="2 3" key="1">
    <citation type="submission" date="2014-09" db="EMBL/GenBank/DDBJ databases">
        <authorList>
            <person name="Urmite Genomes Urmite Genomes"/>
        </authorList>
    </citation>
    <scope>NUCLEOTIDE SEQUENCE [LARGE SCALE GENOMIC DNA]</scope>
    <source>
        <strain evidence="2 3">ES2</strain>
    </source>
</reference>
<evidence type="ECO:0000313" key="3">
    <source>
        <dbReference type="Proteomes" id="UP000043699"/>
    </source>
</evidence>
<name>A0A098EQ05_9BACL</name>
<sequence length="58" mass="6515">MKGVRWMLSFIDDLAGAIYDVMKMLLKGLGYIFAGMLIVGVPLYLLAMIFEWIGNMIA</sequence>
<gene>
    <name evidence="2" type="ORF">BN1080_03399</name>
</gene>